<evidence type="ECO:0000313" key="3">
    <source>
        <dbReference type="Proteomes" id="UP001501302"/>
    </source>
</evidence>
<sequence>MYIILYSFQVKPKQEQNFIAAWKDLTNLIYKYEGSLGSRLHKQKEYQYIAYAQWPDASTFKASGENLPKQEADTARSLMRAACEKIEILQELDVVEDLLKTKPNH</sequence>
<gene>
    <name evidence="2" type="ORF">GCM10023314_13240</name>
</gene>
<dbReference type="RefSeq" id="WP_345190955.1">
    <property type="nucleotide sequence ID" value="NZ_BAABJJ010000014.1"/>
</dbReference>
<dbReference type="Proteomes" id="UP001501302">
    <property type="component" value="Unassembled WGS sequence"/>
</dbReference>
<dbReference type="InterPro" id="IPR011008">
    <property type="entry name" value="Dimeric_a/b-barrel"/>
</dbReference>
<proteinExistence type="predicted"/>
<comment type="caution">
    <text evidence="2">The sequence shown here is derived from an EMBL/GenBank/DDBJ whole genome shotgun (WGS) entry which is preliminary data.</text>
</comment>
<reference evidence="3" key="1">
    <citation type="journal article" date="2019" name="Int. J. Syst. Evol. Microbiol.">
        <title>The Global Catalogue of Microorganisms (GCM) 10K type strain sequencing project: providing services to taxonomists for standard genome sequencing and annotation.</title>
        <authorList>
            <consortium name="The Broad Institute Genomics Platform"/>
            <consortium name="The Broad Institute Genome Sequencing Center for Infectious Disease"/>
            <person name="Wu L."/>
            <person name="Ma J."/>
        </authorList>
    </citation>
    <scope>NUCLEOTIDE SEQUENCE [LARGE SCALE GENOMIC DNA]</scope>
    <source>
        <strain evidence="3">JCM 18285</strain>
    </source>
</reference>
<accession>A0ABP9GP66</accession>
<organism evidence="2 3">
    <name type="scientific">Algibacter agarivorans</name>
    <dbReference type="NCBI Taxonomy" id="1109741"/>
    <lineage>
        <taxon>Bacteria</taxon>
        <taxon>Pseudomonadati</taxon>
        <taxon>Bacteroidota</taxon>
        <taxon>Flavobacteriia</taxon>
        <taxon>Flavobacteriales</taxon>
        <taxon>Flavobacteriaceae</taxon>
        <taxon>Algibacter</taxon>
    </lineage>
</organism>
<dbReference type="EMBL" id="BAABJJ010000014">
    <property type="protein sequence ID" value="GAA4941595.1"/>
    <property type="molecule type" value="Genomic_DNA"/>
</dbReference>
<feature type="domain" description="ABM" evidence="1">
    <location>
        <begin position="1"/>
        <end position="62"/>
    </location>
</feature>
<dbReference type="Pfam" id="PF03992">
    <property type="entry name" value="ABM"/>
    <property type="match status" value="1"/>
</dbReference>
<protein>
    <recommendedName>
        <fullName evidence="1">ABM domain-containing protein</fullName>
    </recommendedName>
</protein>
<keyword evidence="3" id="KW-1185">Reference proteome</keyword>
<name>A0ABP9GP66_9FLAO</name>
<dbReference type="SUPFAM" id="SSF54909">
    <property type="entry name" value="Dimeric alpha+beta barrel"/>
    <property type="match status" value="1"/>
</dbReference>
<dbReference type="InterPro" id="IPR007138">
    <property type="entry name" value="ABM_dom"/>
</dbReference>
<evidence type="ECO:0000259" key="1">
    <source>
        <dbReference type="Pfam" id="PF03992"/>
    </source>
</evidence>
<evidence type="ECO:0000313" key="2">
    <source>
        <dbReference type="EMBL" id="GAA4941595.1"/>
    </source>
</evidence>
<dbReference type="Gene3D" id="3.30.70.100">
    <property type="match status" value="1"/>
</dbReference>